<dbReference type="RefSeq" id="WP_006739550.1">
    <property type="nucleotide sequence ID" value="NZ_AEUZ02000001.1"/>
</dbReference>
<comment type="catalytic activity">
    <reaction evidence="6 9">
        <text>L-methionyl-[protein] + [thioredoxin]-disulfide + H2O = L-methionyl-(S)-S-oxide-[protein] + [thioredoxin]-dithiol</text>
        <dbReference type="Rhea" id="RHEA:14217"/>
        <dbReference type="Rhea" id="RHEA-COMP:10698"/>
        <dbReference type="Rhea" id="RHEA-COMP:10700"/>
        <dbReference type="Rhea" id="RHEA-COMP:12313"/>
        <dbReference type="Rhea" id="RHEA-COMP:12315"/>
        <dbReference type="ChEBI" id="CHEBI:15377"/>
        <dbReference type="ChEBI" id="CHEBI:16044"/>
        <dbReference type="ChEBI" id="CHEBI:29950"/>
        <dbReference type="ChEBI" id="CHEBI:44120"/>
        <dbReference type="ChEBI" id="CHEBI:50058"/>
        <dbReference type="EC" id="1.8.4.11"/>
    </reaction>
</comment>
<dbReference type="EMBL" id="AEUZ02000001">
    <property type="protein sequence ID" value="EHJ56807.1"/>
    <property type="molecule type" value="Genomic_DNA"/>
</dbReference>
<comment type="catalytic activity">
    <reaction evidence="7">
        <text>L-methionyl-[protein] + [thioredoxin]-disulfide + H2O = L-methionyl-(R)-S-oxide-[protein] + [thioredoxin]-dithiol</text>
        <dbReference type="Rhea" id="RHEA:24164"/>
        <dbReference type="Rhea" id="RHEA-COMP:10698"/>
        <dbReference type="Rhea" id="RHEA-COMP:10700"/>
        <dbReference type="Rhea" id="RHEA-COMP:12313"/>
        <dbReference type="Rhea" id="RHEA-COMP:12314"/>
        <dbReference type="ChEBI" id="CHEBI:15377"/>
        <dbReference type="ChEBI" id="CHEBI:16044"/>
        <dbReference type="ChEBI" id="CHEBI:29950"/>
        <dbReference type="ChEBI" id="CHEBI:45764"/>
        <dbReference type="ChEBI" id="CHEBI:50058"/>
        <dbReference type="EC" id="1.8.4.12"/>
    </reaction>
</comment>
<dbReference type="InterPro" id="IPR002569">
    <property type="entry name" value="Met_Sox_Rdtase_MsrA_dom"/>
</dbReference>
<keyword evidence="13" id="KW-1185">Reference proteome</keyword>
<evidence type="ECO:0000256" key="2">
    <source>
        <dbReference type="ARBA" id="ARBA00011017"/>
    </source>
</evidence>
<gene>
    <name evidence="12" type="primary">msrB_1</name>
    <name evidence="9" type="synonym">msrA</name>
    <name evidence="12" type="ORF">STRUR_0766</name>
</gene>
<evidence type="ECO:0000259" key="11">
    <source>
        <dbReference type="PROSITE" id="PS51790"/>
    </source>
</evidence>
<evidence type="ECO:0000256" key="7">
    <source>
        <dbReference type="ARBA" id="ARBA00048488"/>
    </source>
</evidence>
<name>G5KE52_9STRE</name>
<comment type="similarity">
    <text evidence="2">In the N-terminal section; belongs to the MsrA Met sulfoxide reductase family.</text>
</comment>
<dbReference type="GO" id="GO:0006979">
    <property type="term" value="P:response to oxidative stress"/>
    <property type="evidence" value="ECO:0007669"/>
    <property type="project" value="InterPro"/>
</dbReference>
<dbReference type="GO" id="GO:0033743">
    <property type="term" value="F:peptide-methionine (R)-S-oxide reductase activity"/>
    <property type="evidence" value="ECO:0007669"/>
    <property type="project" value="UniProtKB-EC"/>
</dbReference>
<organism evidence="12 13">
    <name type="scientific">Streptococcus urinalis 2285-97</name>
    <dbReference type="NCBI Taxonomy" id="764291"/>
    <lineage>
        <taxon>Bacteria</taxon>
        <taxon>Bacillati</taxon>
        <taxon>Bacillota</taxon>
        <taxon>Bacilli</taxon>
        <taxon>Lactobacillales</taxon>
        <taxon>Streptococcaceae</taxon>
        <taxon>Streptococcus</taxon>
    </lineage>
</organism>
<comment type="similarity">
    <text evidence="9">Belongs to the MsrA Met sulfoxide reductase family.</text>
</comment>
<reference evidence="12 13" key="1">
    <citation type="journal article" date="2014" name="Int. J. Syst. Evol. Microbiol.">
        <title>Phylogenomics and the dynamic genome evolution of the genus Streptococcus.</title>
        <authorList>
            <consortium name="The Broad Institute Genome Sequencing Platform"/>
            <person name="Richards V.P."/>
            <person name="Palmer S.R."/>
            <person name="Pavinski Bitar P.D."/>
            <person name="Qin X."/>
            <person name="Weinstock G.M."/>
            <person name="Highlander S.K."/>
            <person name="Town C.D."/>
            <person name="Burne R.A."/>
            <person name="Stanhope M.J."/>
        </authorList>
    </citation>
    <scope>NUCLEOTIDE SEQUENCE [LARGE SCALE GENOMIC DNA]</scope>
    <source>
        <strain evidence="12 13">2285-97</strain>
    </source>
</reference>
<evidence type="ECO:0000256" key="9">
    <source>
        <dbReference type="HAMAP-Rule" id="MF_01401"/>
    </source>
</evidence>
<comment type="function">
    <text evidence="5 9">Has an important function as a repair enzyme for proteins that have been inactivated by oxidation. Catalyzes the reversible oxidation-reduction of methionine sulfoxide in proteins to methionine.</text>
</comment>
<evidence type="ECO:0000256" key="4">
    <source>
        <dbReference type="ARBA" id="ARBA00023268"/>
    </source>
</evidence>
<protein>
    <recommendedName>
        <fullName evidence="9">Peptide methionine sulfoxide reductase MsrA</fullName>
        <shortName evidence="9">Protein-methionine-S-oxide reductase</shortName>
        <ecNumber evidence="9">1.8.4.11</ecNumber>
    </recommendedName>
    <alternativeName>
        <fullName evidence="9">Peptide-methionine (S)-S-oxide reductase</fullName>
        <shortName evidence="9">Peptide Met(O) reductase</shortName>
    </alternativeName>
</protein>
<dbReference type="Pfam" id="PF01641">
    <property type="entry name" value="SelR"/>
    <property type="match status" value="1"/>
</dbReference>
<proteinExistence type="inferred from homology"/>
<dbReference type="Gene3D" id="3.30.1060.10">
    <property type="entry name" value="Peptide methionine sulphoxide reductase MsrA"/>
    <property type="match status" value="1"/>
</dbReference>
<dbReference type="STRING" id="764291.STRUR_0766"/>
<dbReference type="PROSITE" id="PS51790">
    <property type="entry name" value="MSRB"/>
    <property type="match status" value="1"/>
</dbReference>
<dbReference type="PANTHER" id="PTHR10173:SF59">
    <property type="entry name" value="PEPTIDE METHIONINE SULFOXIDE REDUCTASE MSRA_MSRB"/>
    <property type="match status" value="1"/>
</dbReference>
<dbReference type="InterPro" id="IPR036509">
    <property type="entry name" value="Met_Sox_Rdtase_MsrA_sf"/>
</dbReference>
<keyword evidence="10" id="KW-0812">Transmembrane</keyword>
<dbReference type="eggNOG" id="COG0229">
    <property type="taxonomic scope" value="Bacteria"/>
</dbReference>
<dbReference type="AlphaFoldDB" id="G5KE52"/>
<dbReference type="NCBIfam" id="TIGR00401">
    <property type="entry name" value="msrA"/>
    <property type="match status" value="1"/>
</dbReference>
<dbReference type="Proteomes" id="UP000005388">
    <property type="component" value="Unassembled WGS sequence"/>
</dbReference>
<dbReference type="FunFam" id="3.30.1060.10:FF:000007">
    <property type="entry name" value="Peptide methionine sulfoxide reductase msrA/msrB"/>
    <property type="match status" value="1"/>
</dbReference>
<dbReference type="Pfam" id="PF01625">
    <property type="entry name" value="PMSR"/>
    <property type="match status" value="1"/>
</dbReference>
<comment type="catalytic activity">
    <reaction evidence="8 9">
        <text>[thioredoxin]-disulfide + L-methionine + H2O = L-methionine (S)-S-oxide + [thioredoxin]-dithiol</text>
        <dbReference type="Rhea" id="RHEA:19993"/>
        <dbReference type="Rhea" id="RHEA-COMP:10698"/>
        <dbReference type="Rhea" id="RHEA-COMP:10700"/>
        <dbReference type="ChEBI" id="CHEBI:15377"/>
        <dbReference type="ChEBI" id="CHEBI:29950"/>
        <dbReference type="ChEBI" id="CHEBI:50058"/>
        <dbReference type="ChEBI" id="CHEBI:57844"/>
        <dbReference type="ChEBI" id="CHEBI:58772"/>
        <dbReference type="EC" id="1.8.4.11"/>
    </reaction>
</comment>
<keyword evidence="4" id="KW-0511">Multifunctional enzyme</keyword>
<evidence type="ECO:0000256" key="3">
    <source>
        <dbReference type="ARBA" id="ARBA00023002"/>
    </source>
</evidence>
<feature type="domain" description="MsrB" evidence="11">
    <location>
        <begin position="236"/>
        <end position="359"/>
    </location>
</feature>
<dbReference type="GO" id="GO:0033744">
    <property type="term" value="F:L-methionine:thioredoxin-disulfide S-oxidoreductase activity"/>
    <property type="evidence" value="ECO:0007669"/>
    <property type="project" value="RHEA"/>
</dbReference>
<dbReference type="NCBIfam" id="TIGR00357">
    <property type="entry name" value="peptide-methionine (R)-S-oxide reductase MsrB"/>
    <property type="match status" value="1"/>
</dbReference>
<dbReference type="InterPro" id="IPR011057">
    <property type="entry name" value="Mss4-like_sf"/>
</dbReference>
<dbReference type="HAMAP" id="MF_01401">
    <property type="entry name" value="MsrA"/>
    <property type="match status" value="1"/>
</dbReference>
<evidence type="ECO:0000256" key="6">
    <source>
        <dbReference type="ARBA" id="ARBA00047806"/>
    </source>
</evidence>
<dbReference type="Gene3D" id="2.170.150.20">
    <property type="entry name" value="Peptide methionine sulfoxide reductase"/>
    <property type="match status" value="1"/>
</dbReference>
<evidence type="ECO:0000256" key="5">
    <source>
        <dbReference type="ARBA" id="ARBA00024679"/>
    </source>
</evidence>
<comment type="caution">
    <text evidence="12">The sequence shown here is derived from an EMBL/GenBank/DDBJ whole genome shotgun (WGS) entry which is preliminary data.</text>
</comment>
<dbReference type="eggNOG" id="COG0225">
    <property type="taxonomic scope" value="Bacteria"/>
</dbReference>
<keyword evidence="3 9" id="KW-0560">Oxidoreductase</keyword>
<sequence>MENKHIFYVLIGILIVICGTFALVKWYPKSNMEQSQINQIKTASISKAPPKRSESKRMIHQKENLREIYLAGGCFWGVEDYFSRVKGVTNAVSVYANGKEGTTNYQLISQTGHAETVKVTYDKSIISLKEILLHYFRIIDPTSKNKQGNDVGSQYRTGIYVTNKEDLEVVSQLFKEKAHNYDKPIVVEKSYLKNFIKAEEYHQDYLKKHPNGYCHINVNQAKYPVIDASKYPKPSQSEIKKKLSKEEYQVTQNAETEKAFSNRYWDQFKRGIYVDVVIGEPLFSSKDKFESGCGWPSFSRPISPDVTTYKEDNSFNMKRTEVRSRSGNSHLGHVFTDGPKNKGGLRYCINSLSIKFIPENQMKEKGYGYLLDYL</sequence>
<keyword evidence="10" id="KW-0472">Membrane</keyword>
<evidence type="ECO:0000313" key="12">
    <source>
        <dbReference type="EMBL" id="EHJ56807.1"/>
    </source>
</evidence>
<dbReference type="InterPro" id="IPR028427">
    <property type="entry name" value="Met_Sox_Rdtase_MsrB"/>
</dbReference>
<dbReference type="GO" id="GO:0005737">
    <property type="term" value="C:cytoplasm"/>
    <property type="evidence" value="ECO:0007669"/>
    <property type="project" value="TreeGrafter"/>
</dbReference>
<dbReference type="InterPro" id="IPR002579">
    <property type="entry name" value="Met_Sox_Rdtase_MsrB_dom"/>
</dbReference>
<evidence type="ECO:0000256" key="8">
    <source>
        <dbReference type="ARBA" id="ARBA00048782"/>
    </source>
</evidence>
<dbReference type="SUPFAM" id="SSF51316">
    <property type="entry name" value="Mss4-like"/>
    <property type="match status" value="1"/>
</dbReference>
<dbReference type="EC" id="1.8.4.11" evidence="9"/>
<keyword evidence="10" id="KW-1133">Transmembrane helix</keyword>
<dbReference type="GO" id="GO:0008113">
    <property type="term" value="F:peptide-methionine (S)-S-oxide reductase activity"/>
    <property type="evidence" value="ECO:0007669"/>
    <property type="project" value="UniProtKB-UniRule"/>
</dbReference>
<evidence type="ECO:0000313" key="13">
    <source>
        <dbReference type="Proteomes" id="UP000005388"/>
    </source>
</evidence>
<evidence type="ECO:0000256" key="1">
    <source>
        <dbReference type="ARBA" id="ARBA00008076"/>
    </source>
</evidence>
<evidence type="ECO:0000256" key="10">
    <source>
        <dbReference type="SAM" id="Phobius"/>
    </source>
</evidence>
<dbReference type="SUPFAM" id="SSF55068">
    <property type="entry name" value="Peptide methionine sulfoxide reductase"/>
    <property type="match status" value="1"/>
</dbReference>
<accession>G5KE52</accession>
<dbReference type="GO" id="GO:0030091">
    <property type="term" value="P:protein repair"/>
    <property type="evidence" value="ECO:0007669"/>
    <property type="project" value="InterPro"/>
</dbReference>
<feature type="transmembrane region" description="Helical" evidence="10">
    <location>
        <begin position="6"/>
        <end position="27"/>
    </location>
</feature>
<comment type="similarity">
    <text evidence="1">In the C-terminal section; belongs to the MsrB Met sulfoxide reductase family.</text>
</comment>
<dbReference type="FunFam" id="2.170.150.20:FF:000003">
    <property type="entry name" value="Peptide methionine sulfoxide reductase MsrB"/>
    <property type="match status" value="1"/>
</dbReference>
<dbReference type="PANTHER" id="PTHR10173">
    <property type="entry name" value="METHIONINE SULFOXIDE REDUCTASE"/>
    <property type="match status" value="1"/>
</dbReference>
<feature type="active site" evidence="9">
    <location>
        <position position="74"/>
    </location>
</feature>